<proteinExistence type="predicted"/>
<sequence>MEFILECGELRMGHNARSENGNPVAAVPGFSEWIASGDQSVGFDLLRKMLNKCVVQERGFTDGYRLCEVRMVHMQCSFGNLRQMNL</sequence>
<protein>
    <submittedName>
        <fullName evidence="1">Uncharacterized protein</fullName>
    </submittedName>
</protein>
<evidence type="ECO:0000313" key="2">
    <source>
        <dbReference type="Proteomes" id="UP000033882"/>
    </source>
</evidence>
<dbReference type="EMBL" id="LCPB01000015">
    <property type="protein sequence ID" value="KKU89391.1"/>
    <property type="molecule type" value="Genomic_DNA"/>
</dbReference>
<accession>A0A0G1U5M5</accession>
<comment type="caution">
    <text evidence="1">The sequence shown here is derived from an EMBL/GenBank/DDBJ whole genome shotgun (WGS) entry which is preliminary data.</text>
</comment>
<dbReference type="Proteomes" id="UP000033882">
    <property type="component" value="Unassembled WGS sequence"/>
</dbReference>
<dbReference type="AlphaFoldDB" id="A0A0G1U5M5"/>
<reference evidence="1 2" key="1">
    <citation type="journal article" date="2015" name="Nature">
        <title>rRNA introns, odd ribosomes, and small enigmatic genomes across a large radiation of phyla.</title>
        <authorList>
            <person name="Brown C.T."/>
            <person name="Hug L.A."/>
            <person name="Thomas B.C."/>
            <person name="Sharon I."/>
            <person name="Castelle C.J."/>
            <person name="Singh A."/>
            <person name="Wilkins M.J."/>
            <person name="Williams K.H."/>
            <person name="Banfield J.F."/>
        </authorList>
    </citation>
    <scope>NUCLEOTIDE SEQUENCE [LARGE SCALE GENOMIC DNA]</scope>
</reference>
<name>A0A0G1U5M5_9BACT</name>
<evidence type="ECO:0000313" key="1">
    <source>
        <dbReference type="EMBL" id="KKU89391.1"/>
    </source>
</evidence>
<organism evidence="1 2">
    <name type="scientific">Candidatus Wolfebacteria bacterium GW2011_GWA2_47_9b</name>
    <dbReference type="NCBI Taxonomy" id="1619005"/>
    <lineage>
        <taxon>Bacteria</taxon>
        <taxon>Candidatus Wolfeibacteriota</taxon>
    </lineage>
</organism>
<gene>
    <name evidence="1" type="ORF">UY19_C0015G0031</name>
</gene>